<keyword evidence="7" id="KW-1185">Reference proteome</keyword>
<dbReference type="InterPro" id="IPR004033">
    <property type="entry name" value="UbiE/COQ5_MeTrFase"/>
</dbReference>
<dbReference type="CDD" id="cd02440">
    <property type="entry name" value="AdoMet_MTases"/>
    <property type="match status" value="1"/>
</dbReference>
<dbReference type="EMBL" id="CP063078">
    <property type="protein sequence ID" value="QOQ87719.1"/>
    <property type="molecule type" value="Genomic_DNA"/>
</dbReference>
<protein>
    <recommendedName>
        <fullName evidence="5">Demethylmenaquinone methyltransferase</fullName>
        <ecNumber evidence="5">2.1.1.163</ecNumber>
    </recommendedName>
</protein>
<feature type="binding site" evidence="5">
    <location>
        <position position="59"/>
    </location>
    <ligand>
        <name>S-adenosyl-L-methionine</name>
        <dbReference type="ChEBI" id="CHEBI:59789"/>
    </ligand>
</feature>
<proteinExistence type="inferred from homology"/>
<sequence length="238" mass="26802">MKNQNKIIEMFSAIAPTYDKANRVMSMGLDIQWRKDAVAAVLANFINRDVSVADIACGTGDMMGLWYERAKGYNANLTRLVGVDPSSGMLKVAKEKYPKFEFIQAHAADTKLEEKSVDVVSISYGIRNVVERVKALEEFNKILKTGGYLVVLEFTKPSKNGLVAKARDFYISKILPKIGEKISKNKEAYEYLPNSIEQFLDVETFKRELLNAGFSVEIAKSYTFEVSTLFLAKKVRDL</sequence>
<reference evidence="6 7" key="1">
    <citation type="submission" date="2020-10" db="EMBL/GenBank/DDBJ databases">
        <title>Campylobacter and Helicobacter PacBio genomes.</title>
        <authorList>
            <person name="Lane C."/>
        </authorList>
    </citation>
    <scope>NUCLEOTIDE SEQUENCE [LARGE SCALE GENOMIC DNA]</scope>
    <source>
        <strain evidence="6 7">2016D-0077</strain>
    </source>
</reference>
<dbReference type="InterPro" id="IPR029063">
    <property type="entry name" value="SAM-dependent_MTases_sf"/>
</dbReference>
<dbReference type="NCBIfam" id="NF001244">
    <property type="entry name" value="PRK00216.1-5"/>
    <property type="match status" value="1"/>
</dbReference>
<dbReference type="PANTHER" id="PTHR43591">
    <property type="entry name" value="METHYLTRANSFERASE"/>
    <property type="match status" value="1"/>
</dbReference>
<dbReference type="GO" id="GO:0043770">
    <property type="term" value="F:demethylmenaquinone methyltransferase activity"/>
    <property type="evidence" value="ECO:0007669"/>
    <property type="project" value="UniProtKB-UniRule"/>
</dbReference>
<dbReference type="OrthoDB" id="9808140at2"/>
<comment type="catalytic activity">
    <reaction evidence="5">
        <text>a 2-demethylmenaquinol + S-adenosyl-L-methionine = a menaquinol + S-adenosyl-L-homocysteine + H(+)</text>
        <dbReference type="Rhea" id="RHEA:42640"/>
        <dbReference type="Rhea" id="RHEA-COMP:9539"/>
        <dbReference type="Rhea" id="RHEA-COMP:9563"/>
        <dbReference type="ChEBI" id="CHEBI:15378"/>
        <dbReference type="ChEBI" id="CHEBI:18151"/>
        <dbReference type="ChEBI" id="CHEBI:55437"/>
        <dbReference type="ChEBI" id="CHEBI:57856"/>
        <dbReference type="ChEBI" id="CHEBI:59789"/>
        <dbReference type="EC" id="2.1.1.163"/>
    </reaction>
</comment>
<keyword evidence="4 5" id="KW-0949">S-adenosyl-L-methionine</keyword>
<dbReference type="Proteomes" id="UP000594749">
    <property type="component" value="Chromosome"/>
</dbReference>
<evidence type="ECO:0000313" key="6">
    <source>
        <dbReference type="EMBL" id="QOQ87719.1"/>
    </source>
</evidence>
<keyword evidence="2 5" id="KW-0489">Methyltransferase</keyword>
<dbReference type="UniPathway" id="UPA00232"/>
<dbReference type="HAMAP" id="MF_01813">
    <property type="entry name" value="MenG_UbiE_methyltr"/>
    <property type="match status" value="1"/>
</dbReference>
<dbReference type="GO" id="GO:0009234">
    <property type="term" value="P:menaquinone biosynthetic process"/>
    <property type="evidence" value="ECO:0007669"/>
    <property type="project" value="UniProtKB-UniRule"/>
</dbReference>
<comment type="similarity">
    <text evidence="5">Belongs to the class I-like SAM-binding methyltransferase superfamily. MenG/UbiE family.</text>
</comment>
<evidence type="ECO:0000256" key="4">
    <source>
        <dbReference type="ARBA" id="ARBA00022691"/>
    </source>
</evidence>
<keyword evidence="3 5" id="KW-0808">Transferase</keyword>
<feature type="binding site" evidence="5">
    <location>
        <position position="84"/>
    </location>
    <ligand>
        <name>S-adenosyl-L-methionine</name>
        <dbReference type="ChEBI" id="CHEBI:59789"/>
    </ligand>
</feature>
<dbReference type="Gene3D" id="3.40.50.150">
    <property type="entry name" value="Vaccinia Virus protein VP39"/>
    <property type="match status" value="1"/>
</dbReference>
<feature type="binding site" evidence="5">
    <location>
        <position position="123"/>
    </location>
    <ligand>
        <name>S-adenosyl-L-methionine</name>
        <dbReference type="ChEBI" id="CHEBI:59789"/>
    </ligand>
</feature>
<dbReference type="GO" id="GO:0008425">
    <property type="term" value="F:2-methoxy-6-polyprenyl-1,4-benzoquinol methyltransferase activity"/>
    <property type="evidence" value="ECO:0007669"/>
    <property type="project" value="TreeGrafter"/>
</dbReference>
<dbReference type="RefSeq" id="WP_025802565.1">
    <property type="nucleotide sequence ID" value="NZ_CP053842.1"/>
</dbReference>
<evidence type="ECO:0000256" key="1">
    <source>
        <dbReference type="ARBA" id="ARBA00022428"/>
    </source>
</evidence>
<dbReference type="Pfam" id="PF01209">
    <property type="entry name" value="Ubie_methyltran"/>
    <property type="match status" value="1"/>
</dbReference>
<keyword evidence="1 5" id="KW-0474">Menaquinone biosynthesis</keyword>
<dbReference type="AlphaFoldDB" id="A0A7M1LGJ1"/>
<dbReference type="SUPFAM" id="SSF53335">
    <property type="entry name" value="S-adenosyl-L-methionine-dependent methyltransferases"/>
    <property type="match status" value="1"/>
</dbReference>
<dbReference type="PANTHER" id="PTHR43591:SF24">
    <property type="entry name" value="2-METHOXY-6-POLYPRENYL-1,4-BENZOQUINOL METHYLASE, MITOCHONDRIAL"/>
    <property type="match status" value="1"/>
</dbReference>
<dbReference type="PROSITE" id="PS51608">
    <property type="entry name" value="SAM_MT_UBIE"/>
    <property type="match status" value="1"/>
</dbReference>
<gene>
    <name evidence="6" type="primary">ubiE</name>
    <name evidence="5" type="synonym">menG</name>
    <name evidence="6" type="ORF">IMC76_02590</name>
</gene>
<dbReference type="NCBIfam" id="TIGR01934">
    <property type="entry name" value="MenG_MenH_UbiE"/>
    <property type="match status" value="1"/>
</dbReference>
<accession>A0A7M1LGJ1</accession>
<evidence type="ECO:0000256" key="5">
    <source>
        <dbReference type="HAMAP-Rule" id="MF_01813"/>
    </source>
</evidence>
<comment type="caution">
    <text evidence="5">Lacks conserved residue(s) required for the propagation of feature annotation.</text>
</comment>
<evidence type="ECO:0000313" key="7">
    <source>
        <dbReference type="Proteomes" id="UP000594749"/>
    </source>
</evidence>
<evidence type="ECO:0000256" key="3">
    <source>
        <dbReference type="ARBA" id="ARBA00022679"/>
    </source>
</evidence>
<dbReference type="EC" id="2.1.1.163" evidence="5"/>
<dbReference type="UniPathway" id="UPA00079">
    <property type="reaction ID" value="UER00169"/>
</dbReference>
<evidence type="ECO:0000256" key="2">
    <source>
        <dbReference type="ARBA" id="ARBA00022603"/>
    </source>
</evidence>
<name>A0A7M1LGJ1_9BACT</name>
<dbReference type="InterPro" id="IPR023576">
    <property type="entry name" value="UbiE/COQ5_MeTrFase_CS"/>
</dbReference>
<dbReference type="PROSITE" id="PS01183">
    <property type="entry name" value="UBIE_1"/>
    <property type="match status" value="1"/>
</dbReference>
<organism evidence="6 7">
    <name type="scientific">Campylobacter corcagiensis</name>
    <dbReference type="NCBI Taxonomy" id="1448857"/>
    <lineage>
        <taxon>Bacteria</taxon>
        <taxon>Pseudomonadati</taxon>
        <taxon>Campylobacterota</taxon>
        <taxon>Epsilonproteobacteria</taxon>
        <taxon>Campylobacterales</taxon>
        <taxon>Campylobacteraceae</taxon>
        <taxon>Campylobacter</taxon>
    </lineage>
</organism>
<comment type="pathway">
    <text evidence="5">Quinol/quinone metabolism; menaquinone biosynthesis; menaquinol from 1,4-dihydroxy-2-naphthoate: step 2/2.</text>
</comment>
<dbReference type="GO" id="GO:0032259">
    <property type="term" value="P:methylation"/>
    <property type="evidence" value="ECO:0007669"/>
    <property type="project" value="UniProtKB-KW"/>
</dbReference>
<comment type="function">
    <text evidence="5">Methyltransferase required for the conversion of demethylmenaquinol (DMKH2) to menaquinol (MKH2).</text>
</comment>